<keyword evidence="3" id="KW-0325">Glycoprotein</keyword>
<evidence type="ECO:0000256" key="1">
    <source>
        <dbReference type="ARBA" id="ARBA00022676"/>
    </source>
</evidence>
<dbReference type="GO" id="GO:0016757">
    <property type="term" value="F:glycosyltransferase activity"/>
    <property type="evidence" value="ECO:0007669"/>
    <property type="project" value="UniProtKB-KW"/>
</dbReference>
<evidence type="ECO:0000259" key="4">
    <source>
        <dbReference type="Pfam" id="PF04577"/>
    </source>
</evidence>
<keyword evidence="1" id="KW-0328">Glycosyltransferase</keyword>
<dbReference type="InterPro" id="IPR049625">
    <property type="entry name" value="Glyco_transf_61_cat"/>
</dbReference>
<proteinExistence type="predicted"/>
<accession>A0A7S0H4U0</accession>
<dbReference type="Pfam" id="PF04577">
    <property type="entry name" value="Glyco_transf_61"/>
    <property type="match status" value="1"/>
</dbReference>
<sequence length="163" mass="18301">MIIEFEKMSLMEQVDVVQDVDVMIGVTGTGLWNALWMRNGAAGIQIFPFGVGYKGGKEFENAIRYGPGVYRSIHCHRFFKTGVYSLKGEPCGPPRGCSPDELLPPHMSFPALAFLDPEEFWRQDWKHAWSTYYGQDAIVVDAATLKNIIISLPKIDSDEAEIN</sequence>
<dbReference type="PANTHER" id="PTHR20961">
    <property type="entry name" value="GLYCOSYLTRANSFERASE"/>
    <property type="match status" value="1"/>
</dbReference>
<name>A0A7S0H4U0_9CRYP</name>
<keyword evidence="2" id="KW-0808">Transferase</keyword>
<dbReference type="EMBL" id="HBEO01000492">
    <property type="protein sequence ID" value="CAD8465759.1"/>
    <property type="molecule type" value="Transcribed_RNA"/>
</dbReference>
<evidence type="ECO:0000256" key="3">
    <source>
        <dbReference type="ARBA" id="ARBA00023180"/>
    </source>
</evidence>
<protein>
    <recommendedName>
        <fullName evidence="4">Glycosyltransferase 61 catalytic domain-containing protein</fullName>
    </recommendedName>
</protein>
<gene>
    <name evidence="5" type="ORF">HPHI1048_LOCUS365</name>
</gene>
<evidence type="ECO:0000313" key="5">
    <source>
        <dbReference type="EMBL" id="CAD8465759.1"/>
    </source>
</evidence>
<dbReference type="InterPro" id="IPR007657">
    <property type="entry name" value="Glycosyltransferase_61"/>
</dbReference>
<evidence type="ECO:0000256" key="2">
    <source>
        <dbReference type="ARBA" id="ARBA00022679"/>
    </source>
</evidence>
<dbReference type="PANTHER" id="PTHR20961:SF124">
    <property type="entry name" value="GLYCOSYLTRANSFERASE"/>
    <property type="match status" value="1"/>
</dbReference>
<feature type="domain" description="Glycosyltransferase 61 catalytic" evidence="4">
    <location>
        <begin position="2"/>
        <end position="42"/>
    </location>
</feature>
<reference evidence="5" key="1">
    <citation type="submission" date="2021-01" db="EMBL/GenBank/DDBJ databases">
        <authorList>
            <person name="Corre E."/>
            <person name="Pelletier E."/>
            <person name="Niang G."/>
            <person name="Scheremetjew M."/>
            <person name="Finn R."/>
            <person name="Kale V."/>
            <person name="Holt S."/>
            <person name="Cochrane G."/>
            <person name="Meng A."/>
            <person name="Brown T."/>
            <person name="Cohen L."/>
        </authorList>
    </citation>
    <scope>NUCLEOTIDE SEQUENCE</scope>
    <source>
        <strain evidence="5">CCMP325</strain>
    </source>
</reference>
<dbReference type="AlphaFoldDB" id="A0A7S0H4U0"/>
<organism evidence="5">
    <name type="scientific">Hanusia phi</name>
    <dbReference type="NCBI Taxonomy" id="3032"/>
    <lineage>
        <taxon>Eukaryota</taxon>
        <taxon>Cryptophyceae</taxon>
        <taxon>Pyrenomonadales</taxon>
        <taxon>Geminigeraceae</taxon>
        <taxon>Hanusia</taxon>
    </lineage>
</organism>